<evidence type="ECO:0008006" key="3">
    <source>
        <dbReference type="Google" id="ProtNLM"/>
    </source>
</evidence>
<evidence type="ECO:0000313" key="1">
    <source>
        <dbReference type="EMBL" id="SDP93473.1"/>
    </source>
</evidence>
<sequence length="44" mass="5080">MVVPGWGDRGWWLCLREWQEAGGVEWLHEVLLAELDAAGQIEWS</sequence>
<protein>
    <recommendedName>
        <fullName evidence="3">Transposase of IS4/5 family</fullName>
    </recommendedName>
</protein>
<reference evidence="2" key="1">
    <citation type="submission" date="2016-10" db="EMBL/GenBank/DDBJ databases">
        <authorList>
            <person name="Varghese N."/>
            <person name="Submissions S."/>
        </authorList>
    </citation>
    <scope>NUCLEOTIDE SEQUENCE [LARGE SCALE GENOMIC DNA]</scope>
    <source>
        <strain evidence="2">DSM 46732</strain>
    </source>
</reference>
<dbReference type="AlphaFoldDB" id="A0A1H0WS31"/>
<proteinExistence type="predicted"/>
<keyword evidence="2" id="KW-1185">Reference proteome</keyword>
<feature type="non-terminal residue" evidence="1">
    <location>
        <position position="44"/>
    </location>
</feature>
<name>A0A1H0WS31_9ACTN</name>
<accession>A0A1H0WS31</accession>
<gene>
    <name evidence="1" type="ORF">SAMN04487905_114112</name>
</gene>
<evidence type="ECO:0000313" key="2">
    <source>
        <dbReference type="Proteomes" id="UP000199497"/>
    </source>
</evidence>
<dbReference type="EMBL" id="FNJR01000014">
    <property type="protein sequence ID" value="SDP93473.1"/>
    <property type="molecule type" value="Genomic_DNA"/>
</dbReference>
<organism evidence="1 2">
    <name type="scientific">Actinopolyspora xinjiangensis</name>
    <dbReference type="NCBI Taxonomy" id="405564"/>
    <lineage>
        <taxon>Bacteria</taxon>
        <taxon>Bacillati</taxon>
        <taxon>Actinomycetota</taxon>
        <taxon>Actinomycetes</taxon>
        <taxon>Actinopolysporales</taxon>
        <taxon>Actinopolysporaceae</taxon>
        <taxon>Actinopolyspora</taxon>
    </lineage>
</organism>
<dbReference type="Proteomes" id="UP000199497">
    <property type="component" value="Unassembled WGS sequence"/>
</dbReference>